<dbReference type="EMBL" id="SPQT01000006">
    <property type="protein sequence ID" value="TFV48054.1"/>
    <property type="molecule type" value="Genomic_DNA"/>
</dbReference>
<evidence type="ECO:0000313" key="6">
    <source>
        <dbReference type="Proteomes" id="UP000297966"/>
    </source>
</evidence>
<sequence length="322" mass="36381">MEVNVGDYFGLKLGVTQRSRGQSCVDRSTYQRRGAARLSSGVLVDYSDRQDLVAHFVVAPDDAPAWARDCEQLWSKAAAAEKRIDAQEARLMELSLPRALPKKYWLKLARGLARVFTDRGMVVQVDIHCPMAHDGLPNPHVHFMMTLRRVRNGEFERKKARDWNDDFRGKAKDIRRKIAELLNRFCEARGIDYHADPRSNADRGLPAAEVRLPRWNILEYKRSGKKTRALEQRDRERAARAEVARLEAECRAAECELEAARANAGLASRTDMPSLEGKEQPQLVSLSCRISEPANGRHVLEKFRMGPALSADAEPPGPRYGP</sequence>
<dbReference type="Gene3D" id="3.30.930.30">
    <property type="match status" value="1"/>
</dbReference>
<dbReference type="AlphaFoldDB" id="A0A4Y9LYT4"/>
<comment type="caution">
    <text evidence="5">The sequence shown here is derived from an EMBL/GenBank/DDBJ whole genome shotgun (WGS) entry which is preliminary data.</text>
</comment>
<proteinExistence type="inferred from homology"/>
<dbReference type="InterPro" id="IPR005053">
    <property type="entry name" value="MobA_MobL"/>
</dbReference>
<evidence type="ECO:0000259" key="4">
    <source>
        <dbReference type="Pfam" id="PF03389"/>
    </source>
</evidence>
<keyword evidence="6" id="KW-1185">Reference proteome</keyword>
<keyword evidence="2" id="KW-0184">Conjugation</keyword>
<feature type="domain" description="MobA/MobL protein" evidence="4">
    <location>
        <begin position="38"/>
        <end position="205"/>
    </location>
</feature>
<evidence type="ECO:0000313" key="5">
    <source>
        <dbReference type="EMBL" id="TFV48054.1"/>
    </source>
</evidence>
<gene>
    <name evidence="5" type="ORF">E4K65_14660</name>
</gene>
<dbReference type="Proteomes" id="UP000297966">
    <property type="component" value="Unassembled WGS sequence"/>
</dbReference>
<accession>A0A4Y9LYT4</accession>
<keyword evidence="3" id="KW-0175">Coiled coil</keyword>
<evidence type="ECO:0000256" key="1">
    <source>
        <dbReference type="ARBA" id="ARBA00010873"/>
    </source>
</evidence>
<protein>
    <recommendedName>
        <fullName evidence="4">MobA/MobL protein domain-containing protein</fullName>
    </recommendedName>
</protein>
<name>A0A4Y9LYT4_9BRAD</name>
<organism evidence="5 6">
    <name type="scientific">Bradyrhizobium niftali</name>
    <dbReference type="NCBI Taxonomy" id="2560055"/>
    <lineage>
        <taxon>Bacteria</taxon>
        <taxon>Pseudomonadati</taxon>
        <taxon>Pseudomonadota</taxon>
        <taxon>Alphaproteobacteria</taxon>
        <taxon>Hyphomicrobiales</taxon>
        <taxon>Nitrobacteraceae</taxon>
        <taxon>Bradyrhizobium</taxon>
    </lineage>
</organism>
<reference evidence="5 6" key="1">
    <citation type="submission" date="2019-03" db="EMBL/GenBank/DDBJ databases">
        <title>Bradyrhizobium diversity isolated from nodules of Chamaecrista fasciculata.</title>
        <authorList>
            <person name="Klepa M.S."/>
            <person name="Urquiaga M.O."/>
            <person name="Hungria M."/>
            <person name="Delamuta J.R."/>
        </authorList>
    </citation>
    <scope>NUCLEOTIDE SEQUENCE [LARGE SCALE GENOMIC DNA]</scope>
    <source>
        <strain evidence="5 6">CNPSo 3448</strain>
    </source>
</reference>
<comment type="similarity">
    <text evidence="1">Belongs to the MobA/MobL family.</text>
</comment>
<evidence type="ECO:0000256" key="3">
    <source>
        <dbReference type="SAM" id="Coils"/>
    </source>
</evidence>
<dbReference type="OrthoDB" id="1826980at2"/>
<feature type="coiled-coil region" evidence="3">
    <location>
        <begin position="229"/>
        <end position="263"/>
    </location>
</feature>
<dbReference type="Pfam" id="PF03389">
    <property type="entry name" value="MobA_MobL"/>
    <property type="match status" value="1"/>
</dbReference>
<evidence type="ECO:0000256" key="2">
    <source>
        <dbReference type="ARBA" id="ARBA00022971"/>
    </source>
</evidence>